<accession>A0A382P5C7</accession>
<organism evidence="1">
    <name type="scientific">marine metagenome</name>
    <dbReference type="NCBI Taxonomy" id="408172"/>
    <lineage>
        <taxon>unclassified sequences</taxon>
        <taxon>metagenomes</taxon>
        <taxon>ecological metagenomes</taxon>
    </lineage>
</organism>
<protein>
    <submittedName>
        <fullName evidence="1">Uncharacterized protein</fullName>
    </submittedName>
</protein>
<evidence type="ECO:0000313" key="1">
    <source>
        <dbReference type="EMBL" id="SVC68037.1"/>
    </source>
</evidence>
<dbReference type="AlphaFoldDB" id="A0A382P5C7"/>
<name>A0A382P5C7_9ZZZZ</name>
<gene>
    <name evidence="1" type="ORF">METZ01_LOCUS320891</name>
</gene>
<proteinExistence type="predicted"/>
<sequence>MFILFKSQQKNNAFYFFAKIMETP</sequence>
<reference evidence="1" key="1">
    <citation type="submission" date="2018-05" db="EMBL/GenBank/DDBJ databases">
        <authorList>
            <person name="Lanie J.A."/>
            <person name="Ng W.-L."/>
            <person name="Kazmierczak K.M."/>
            <person name="Andrzejewski T.M."/>
            <person name="Davidsen T.M."/>
            <person name="Wayne K.J."/>
            <person name="Tettelin H."/>
            <person name="Glass J.I."/>
            <person name="Rusch D."/>
            <person name="Podicherti R."/>
            <person name="Tsui H.-C.T."/>
            <person name="Winkler M.E."/>
        </authorList>
    </citation>
    <scope>NUCLEOTIDE SEQUENCE</scope>
</reference>
<dbReference type="EMBL" id="UINC01104687">
    <property type="protein sequence ID" value="SVC68037.1"/>
    <property type="molecule type" value="Genomic_DNA"/>
</dbReference>